<proteinExistence type="predicted"/>
<keyword evidence="1" id="KW-0812">Transmembrane</keyword>
<dbReference type="RefSeq" id="WP_245865825.1">
    <property type="nucleotide sequence ID" value="NZ_FZOW01000010.1"/>
</dbReference>
<protein>
    <recommendedName>
        <fullName evidence="2">DUF1707 domain-containing protein</fullName>
    </recommendedName>
</protein>
<dbReference type="AlphaFoldDB" id="A0A239KER3"/>
<dbReference type="EMBL" id="FZOW01000010">
    <property type="protein sequence ID" value="SNT16857.1"/>
    <property type="molecule type" value="Genomic_DNA"/>
</dbReference>
<evidence type="ECO:0000313" key="3">
    <source>
        <dbReference type="EMBL" id="SNT16857.1"/>
    </source>
</evidence>
<keyword evidence="1" id="KW-0472">Membrane</keyword>
<feature type="domain" description="DUF1707" evidence="2">
    <location>
        <begin position="9"/>
        <end position="61"/>
    </location>
</feature>
<dbReference type="InterPro" id="IPR012551">
    <property type="entry name" value="DUF1707_SHOCT-like"/>
</dbReference>
<accession>A0A239KER3</accession>
<keyword evidence="1" id="KW-1133">Transmembrane helix</keyword>
<organism evidence="3 4">
    <name type="scientific">Rhodococcoides kyotonense</name>
    <dbReference type="NCBI Taxonomy" id="398843"/>
    <lineage>
        <taxon>Bacteria</taxon>
        <taxon>Bacillati</taxon>
        <taxon>Actinomycetota</taxon>
        <taxon>Actinomycetes</taxon>
        <taxon>Mycobacteriales</taxon>
        <taxon>Nocardiaceae</taxon>
        <taxon>Rhodococcoides</taxon>
    </lineage>
</organism>
<reference evidence="4" key="1">
    <citation type="submission" date="2017-06" db="EMBL/GenBank/DDBJ databases">
        <authorList>
            <person name="Varghese N."/>
            <person name="Submissions S."/>
        </authorList>
    </citation>
    <scope>NUCLEOTIDE SEQUENCE [LARGE SCALE GENOMIC DNA]</scope>
    <source>
        <strain evidence="4">JCM 23211</strain>
    </source>
</reference>
<evidence type="ECO:0000256" key="1">
    <source>
        <dbReference type="SAM" id="Phobius"/>
    </source>
</evidence>
<evidence type="ECO:0000259" key="2">
    <source>
        <dbReference type="Pfam" id="PF08044"/>
    </source>
</evidence>
<dbReference type="Pfam" id="PF08044">
    <property type="entry name" value="DUF1707"/>
    <property type="match status" value="1"/>
</dbReference>
<gene>
    <name evidence="3" type="ORF">SAMN05421642_110136</name>
</gene>
<sequence>MPTRLSPSTRARDVDRADAAATLDEAHTDGQLSDDEHRARVDLAMEAGTLGDLHALIEDLQNASKLTLVSGPIEPTHPVRTARASRIGFLAVVVPLLGALVAIGFGIRSCATGGDSASYGDMGYQNPAVVADIARAVQEKAGTTVVDSLSLFPEYGIVRAPAPGVPQKQVTYDYRDGVLEDFDDAWSRSREADEPQVDLTTVDLQKIAGVVAGAAQSLNLSRVDDLTILIRGNSDGPEVLISADNTDEESGTMSVDPSGNFLYVTPFRFGE</sequence>
<feature type="transmembrane region" description="Helical" evidence="1">
    <location>
        <begin position="87"/>
        <end position="107"/>
    </location>
</feature>
<evidence type="ECO:0000313" key="4">
    <source>
        <dbReference type="Proteomes" id="UP000198327"/>
    </source>
</evidence>
<keyword evidence="4" id="KW-1185">Reference proteome</keyword>
<name>A0A239KER3_9NOCA</name>
<dbReference type="Proteomes" id="UP000198327">
    <property type="component" value="Unassembled WGS sequence"/>
</dbReference>